<dbReference type="RefSeq" id="WP_173416564.1">
    <property type="nucleotide sequence ID" value="NZ_CP054139.1"/>
</dbReference>
<organism evidence="7 8">
    <name type="scientific">Mucilaginibacter mali</name>
    <dbReference type="NCBI Taxonomy" id="2740462"/>
    <lineage>
        <taxon>Bacteria</taxon>
        <taxon>Pseudomonadati</taxon>
        <taxon>Bacteroidota</taxon>
        <taxon>Sphingobacteriia</taxon>
        <taxon>Sphingobacteriales</taxon>
        <taxon>Sphingobacteriaceae</taxon>
        <taxon>Mucilaginibacter</taxon>
    </lineage>
</organism>
<feature type="transmembrane region" description="Helical" evidence="5">
    <location>
        <begin position="76"/>
        <end position="96"/>
    </location>
</feature>
<name>A0A7D4QML7_9SPHI</name>
<proteinExistence type="predicted"/>
<keyword evidence="4 5" id="KW-0472">Membrane</keyword>
<keyword evidence="2 5" id="KW-0812">Transmembrane</keyword>
<accession>A0A7D4QML7</accession>
<evidence type="ECO:0000256" key="1">
    <source>
        <dbReference type="ARBA" id="ARBA00004141"/>
    </source>
</evidence>
<evidence type="ECO:0000256" key="3">
    <source>
        <dbReference type="ARBA" id="ARBA00022989"/>
    </source>
</evidence>
<keyword evidence="8" id="KW-1185">Reference proteome</keyword>
<sequence length="122" mass="13782">MENFNNAYMMLPGITHEELGYLQQATAGLDENQQKYFYNIYSGKRKSPQDILLFTLLGFVVVAGVQRFVLGQVGMGLLYLFTGGFCLIGTIVDLVNHKDLALEYNKKMAFESMQMVKMGMGY</sequence>
<keyword evidence="3 5" id="KW-1133">Transmembrane helix</keyword>
<comment type="subcellular location">
    <subcellularLocation>
        <location evidence="1">Membrane</location>
        <topology evidence="1">Multi-pass membrane protein</topology>
    </subcellularLocation>
</comment>
<evidence type="ECO:0000256" key="5">
    <source>
        <dbReference type="SAM" id="Phobius"/>
    </source>
</evidence>
<protein>
    <submittedName>
        <fullName evidence="7">TM2 domain-containing protein</fullName>
    </submittedName>
</protein>
<dbReference type="AlphaFoldDB" id="A0A7D4QML7"/>
<evidence type="ECO:0000313" key="7">
    <source>
        <dbReference type="EMBL" id="QKJ31910.1"/>
    </source>
</evidence>
<dbReference type="GO" id="GO:0016020">
    <property type="term" value="C:membrane"/>
    <property type="evidence" value="ECO:0007669"/>
    <property type="project" value="UniProtKB-SubCell"/>
</dbReference>
<evidence type="ECO:0000259" key="6">
    <source>
        <dbReference type="Pfam" id="PF05154"/>
    </source>
</evidence>
<evidence type="ECO:0000256" key="4">
    <source>
        <dbReference type="ARBA" id="ARBA00023136"/>
    </source>
</evidence>
<dbReference type="Proteomes" id="UP000505355">
    <property type="component" value="Chromosome"/>
</dbReference>
<dbReference type="InterPro" id="IPR007829">
    <property type="entry name" value="TM2"/>
</dbReference>
<reference evidence="7 8" key="1">
    <citation type="submission" date="2020-05" db="EMBL/GenBank/DDBJ databases">
        <title>Mucilaginibacter mali sp. nov.</title>
        <authorList>
            <person name="Kim H.S."/>
            <person name="Lee K.C."/>
            <person name="Suh M.K."/>
            <person name="Kim J.-S."/>
            <person name="Han K.-I."/>
            <person name="Eom M.K."/>
            <person name="Shin Y.K."/>
            <person name="Lee J.-S."/>
        </authorList>
    </citation>
    <scope>NUCLEOTIDE SEQUENCE [LARGE SCALE GENOMIC DNA]</scope>
    <source>
        <strain evidence="7 8">G2-14</strain>
    </source>
</reference>
<feature type="domain" description="TM2" evidence="6">
    <location>
        <begin position="53"/>
        <end position="95"/>
    </location>
</feature>
<evidence type="ECO:0000313" key="8">
    <source>
        <dbReference type="Proteomes" id="UP000505355"/>
    </source>
</evidence>
<feature type="transmembrane region" description="Helical" evidence="5">
    <location>
        <begin position="51"/>
        <end position="70"/>
    </location>
</feature>
<dbReference type="EMBL" id="CP054139">
    <property type="protein sequence ID" value="QKJ31910.1"/>
    <property type="molecule type" value="Genomic_DNA"/>
</dbReference>
<evidence type="ECO:0000256" key="2">
    <source>
        <dbReference type="ARBA" id="ARBA00022692"/>
    </source>
</evidence>
<dbReference type="KEGG" id="mmab:HQ865_19785"/>
<dbReference type="Pfam" id="PF05154">
    <property type="entry name" value="TM2"/>
    <property type="match status" value="1"/>
</dbReference>
<gene>
    <name evidence="7" type="ORF">HQ865_19785</name>
</gene>